<comment type="pathway">
    <text evidence="2">Amino-acid degradation; L-phenylalanine degradation; acetoacetate and fumarate from L-phenylalanine: step 3/6.</text>
</comment>
<dbReference type="InterPro" id="IPR041735">
    <property type="entry name" value="4OHPhenylPyrv_dOase_C"/>
</dbReference>
<dbReference type="PROSITE" id="PS51819">
    <property type="entry name" value="VOC"/>
    <property type="match status" value="2"/>
</dbReference>
<dbReference type="InterPro" id="IPR005956">
    <property type="entry name" value="4OHPhenylPyrv_dOase"/>
</dbReference>
<comment type="caution">
    <text evidence="12">The sequence shown here is derived from an EMBL/GenBank/DDBJ whole genome shotgun (WGS) entry which is preliminary data.</text>
</comment>
<dbReference type="InterPro" id="IPR029068">
    <property type="entry name" value="Glyas_Bleomycin-R_OHBP_Dase"/>
</dbReference>
<comment type="similarity">
    <text evidence="3 10">Belongs to the 4HPPD family.</text>
</comment>
<feature type="domain" description="VOC" evidence="11">
    <location>
        <begin position="27"/>
        <end position="158"/>
    </location>
</feature>
<dbReference type="EMBL" id="JANBQD010000070">
    <property type="protein sequence ID" value="KAJ1989389.1"/>
    <property type="molecule type" value="Genomic_DNA"/>
</dbReference>
<evidence type="ECO:0000256" key="5">
    <source>
        <dbReference type="ARBA" id="ARBA00022723"/>
    </source>
</evidence>
<dbReference type="Proteomes" id="UP001151295">
    <property type="component" value="Unassembled WGS sequence"/>
</dbReference>
<dbReference type="InterPro" id="IPR041736">
    <property type="entry name" value="4OHPhenylPyrv_dOase_N"/>
</dbReference>
<evidence type="ECO:0000256" key="9">
    <source>
        <dbReference type="ARBA" id="ARBA00023232"/>
    </source>
</evidence>
<organism evidence="12 13">
    <name type="scientific">Coemansia umbellata</name>
    <dbReference type="NCBI Taxonomy" id="1424467"/>
    <lineage>
        <taxon>Eukaryota</taxon>
        <taxon>Fungi</taxon>
        <taxon>Fungi incertae sedis</taxon>
        <taxon>Zoopagomycota</taxon>
        <taxon>Kickxellomycotina</taxon>
        <taxon>Kickxellomycetes</taxon>
        <taxon>Kickxellales</taxon>
        <taxon>Kickxellaceae</taxon>
        <taxon>Coemansia</taxon>
    </lineage>
</organism>
<dbReference type="PIRSF" id="PIRSF009283">
    <property type="entry name" value="HPP_dOase"/>
    <property type="match status" value="1"/>
</dbReference>
<keyword evidence="7" id="KW-0828">Tyrosine catabolism</keyword>
<name>A0ABQ8PHS5_9FUNG</name>
<gene>
    <name evidence="12" type="ORF">EDC05_004718</name>
</gene>
<dbReference type="NCBIfam" id="TIGR01263">
    <property type="entry name" value="4HPPD"/>
    <property type="match status" value="1"/>
</dbReference>
<evidence type="ECO:0000256" key="3">
    <source>
        <dbReference type="ARBA" id="ARBA00005877"/>
    </source>
</evidence>
<accession>A0ABQ8PHS5</accession>
<evidence type="ECO:0000313" key="12">
    <source>
        <dbReference type="EMBL" id="KAJ1989389.1"/>
    </source>
</evidence>
<evidence type="ECO:0000256" key="1">
    <source>
        <dbReference type="ARBA" id="ARBA00001962"/>
    </source>
</evidence>
<dbReference type="Pfam" id="PF13669">
    <property type="entry name" value="Glyoxalase_4"/>
    <property type="match status" value="1"/>
</dbReference>
<keyword evidence="8" id="KW-0408">Iron</keyword>
<keyword evidence="13" id="KW-1185">Reference proteome</keyword>
<comment type="cofactor">
    <cofactor evidence="1">
        <name>Fe cation</name>
        <dbReference type="ChEBI" id="CHEBI:24875"/>
    </cofactor>
</comment>
<dbReference type="Pfam" id="PF00903">
    <property type="entry name" value="Glyoxalase"/>
    <property type="match status" value="1"/>
</dbReference>
<dbReference type="PANTHER" id="PTHR11959:SF1">
    <property type="entry name" value="4-HYDROXYPHENYLPYRUVATE DIOXYGENASE"/>
    <property type="match status" value="1"/>
</dbReference>
<dbReference type="CDD" id="cd08342">
    <property type="entry name" value="HPPD_N_like"/>
    <property type="match status" value="1"/>
</dbReference>
<evidence type="ECO:0000256" key="6">
    <source>
        <dbReference type="ARBA" id="ARBA00022737"/>
    </source>
</evidence>
<dbReference type="Gene3D" id="3.10.180.10">
    <property type="entry name" value="2,3-Dihydroxybiphenyl 1,2-Dioxygenase, domain 1"/>
    <property type="match status" value="2"/>
</dbReference>
<evidence type="ECO:0000256" key="4">
    <source>
        <dbReference type="ARBA" id="ARBA00013222"/>
    </source>
</evidence>
<dbReference type="PANTHER" id="PTHR11959">
    <property type="entry name" value="4-HYDROXYPHENYLPYRUVATE DIOXYGENASE"/>
    <property type="match status" value="1"/>
</dbReference>
<evidence type="ECO:0000256" key="7">
    <source>
        <dbReference type="ARBA" id="ARBA00022878"/>
    </source>
</evidence>
<evidence type="ECO:0000259" key="11">
    <source>
        <dbReference type="PROSITE" id="PS51819"/>
    </source>
</evidence>
<evidence type="ECO:0000313" key="13">
    <source>
        <dbReference type="Proteomes" id="UP001151295"/>
    </source>
</evidence>
<keyword evidence="6" id="KW-0677">Repeat</keyword>
<dbReference type="InterPro" id="IPR004360">
    <property type="entry name" value="Glyas_Fos-R_dOase_dom"/>
</dbReference>
<evidence type="ECO:0000256" key="8">
    <source>
        <dbReference type="ARBA" id="ARBA00023004"/>
    </source>
</evidence>
<reference evidence="12" key="1">
    <citation type="submission" date="2022-07" db="EMBL/GenBank/DDBJ databases">
        <title>Phylogenomic reconstructions and comparative analyses of Kickxellomycotina fungi.</title>
        <authorList>
            <person name="Reynolds N.K."/>
            <person name="Stajich J.E."/>
            <person name="Barry K."/>
            <person name="Grigoriev I.V."/>
            <person name="Crous P."/>
            <person name="Smith M.E."/>
        </authorList>
    </citation>
    <scope>NUCLEOTIDE SEQUENCE</scope>
    <source>
        <strain evidence="12">BCRC 34882</strain>
    </source>
</reference>
<keyword evidence="5" id="KW-0479">Metal-binding</keyword>
<dbReference type="CDD" id="cd07250">
    <property type="entry name" value="HPPD_C_like"/>
    <property type="match status" value="1"/>
</dbReference>
<protein>
    <recommendedName>
        <fullName evidence="4 10">4-hydroxyphenylpyruvate dioxygenase</fullName>
    </recommendedName>
</protein>
<keyword evidence="9" id="KW-0585">Phenylalanine catabolism</keyword>
<sequence>MRDAAKHPVSMTSYVDKGIKPTVNYEAFHHLTFWVGNAKQAAAYYVTNFGFGYIGYQGLETGHRDVASHVVGKGEVAFMFQSALRPGNKEMTEFLGQHGDGVKNVAFAVDDARECYRLAVAKGAKPVREPWVESDEHGEVVMATICVYGDTDHTFVQKNGYKGLFLPNFISTGALTALNDVLPVVPVDFIDHCVSNQPESEMLPVTEKYEQMLGFHRFWSVDDKDIHTEYSSLRSIVMAEWNEKVKMPINEPAKGLRKSQIDEYIEFYGGPGIQHIALRTSNIIEAVGNMKKRGAEFLYTPKAYYDDLRERLKHSKVTISEDLDMLEKLHILVDFDDQGYLLQIFTKPLEDRPTVFLEFIQRHNHQGFGAGNFGQLFKAIEREQALRGNL</sequence>
<dbReference type="InterPro" id="IPR037523">
    <property type="entry name" value="VOC_core"/>
</dbReference>
<evidence type="ECO:0000256" key="10">
    <source>
        <dbReference type="PIRNR" id="PIRNR009283"/>
    </source>
</evidence>
<evidence type="ECO:0000256" key="2">
    <source>
        <dbReference type="ARBA" id="ARBA00005162"/>
    </source>
</evidence>
<dbReference type="SUPFAM" id="SSF54593">
    <property type="entry name" value="Glyoxalase/Bleomycin resistance protein/Dihydroxybiphenyl dioxygenase"/>
    <property type="match status" value="1"/>
</dbReference>
<proteinExistence type="inferred from homology"/>
<feature type="domain" description="VOC" evidence="11">
    <location>
        <begin position="189"/>
        <end position="347"/>
    </location>
</feature>